<protein>
    <recommendedName>
        <fullName evidence="1">2,4-diaminopentanoate dehydrogenase C-terminal domain-containing protein</fullName>
    </recommendedName>
</protein>
<dbReference type="Proteomes" id="UP000036464">
    <property type="component" value="Unassembled WGS sequence"/>
</dbReference>
<dbReference type="EMBL" id="LDPO01000033">
    <property type="protein sequence ID" value="KLO25574.1"/>
    <property type="molecule type" value="Genomic_DNA"/>
</dbReference>
<dbReference type="RefSeq" id="WP_047321420.1">
    <property type="nucleotide sequence ID" value="NZ_LDPO01000033.1"/>
</dbReference>
<evidence type="ECO:0000313" key="2">
    <source>
        <dbReference type="EMBL" id="KLO25574.1"/>
    </source>
</evidence>
<evidence type="ECO:0000259" key="1">
    <source>
        <dbReference type="Pfam" id="PF19328"/>
    </source>
</evidence>
<evidence type="ECO:0000313" key="3">
    <source>
        <dbReference type="Proteomes" id="UP000036464"/>
    </source>
</evidence>
<feature type="domain" description="2,4-diaminopentanoate dehydrogenase C-terminal" evidence="1">
    <location>
        <begin position="183"/>
        <end position="349"/>
    </location>
</feature>
<dbReference type="InterPro" id="IPR045760">
    <property type="entry name" value="DAP_DH_C"/>
</dbReference>
<dbReference type="InterPro" id="IPR036291">
    <property type="entry name" value="NAD(P)-bd_dom_sf"/>
</dbReference>
<proteinExistence type="predicted"/>
<dbReference type="Pfam" id="PF19328">
    <property type="entry name" value="DAP_DH_C"/>
    <property type="match status" value="1"/>
</dbReference>
<dbReference type="SUPFAM" id="SSF51735">
    <property type="entry name" value="NAD(P)-binding Rossmann-fold domains"/>
    <property type="match status" value="1"/>
</dbReference>
<dbReference type="Gene3D" id="3.40.50.720">
    <property type="entry name" value="NAD(P)-binding Rossmann-like Domain"/>
    <property type="match status" value="1"/>
</dbReference>
<reference evidence="2 3" key="1">
    <citation type="submission" date="2015-05" db="EMBL/GenBank/DDBJ databases">
        <title>Genome sequence of Mycobacterium heraklionense Davo strain.</title>
        <authorList>
            <person name="Greninger A.L."/>
            <person name="Cunningham G."/>
            <person name="Miller S."/>
        </authorList>
    </citation>
    <scope>NUCLEOTIDE SEQUENCE [LARGE SCALE GENOMIC DNA]</scope>
    <source>
        <strain evidence="2 3">Davo</strain>
    </source>
</reference>
<accession>A0ABR5F9J4</accession>
<comment type="caution">
    <text evidence="2">The sequence shown here is derived from an EMBL/GenBank/DDBJ whole genome shotgun (WGS) entry which is preliminary data.</text>
</comment>
<name>A0ABR5F9J4_9MYCO</name>
<sequence>MAQKYRIAHIGTGYTGSIALQHILRAPHLQLVGHLVHSRDKAGRDSGELAGLPEVGVRAVDSMADFLRLDADCVTYFASWAGRDSDEVIDQLCAILASGKNIVTPSYNPLFDPLSLDGTSREKLRSACRHGASSLFATGIAPGFTSDILAVHAASMSELPTKISVQERIPCGAYRVPGFFSALGFGRTPEQDAQMYQPGAMIGHFAPPLRLLARGVGWTLDDICEYRDVAIAERHYSFDAGQIPAGTIASVRMRFDGIVDGQPRLHFSSIWSMPDEAVDDWLPVISPGSASRRLTRITVDGNPPIQVDFALNGGELPGSTATAARVLNAIPAVCAADPGVLSALELVVAAQASPTSPLPQ</sequence>
<dbReference type="CDD" id="cd24146">
    <property type="entry name" value="nat-AmDH_N_like"/>
    <property type="match status" value="1"/>
</dbReference>
<keyword evidence="3" id="KW-1185">Reference proteome</keyword>
<organism evidence="2 3">
    <name type="scientific">Mycolicibacter heraklionensis</name>
    <dbReference type="NCBI Taxonomy" id="512402"/>
    <lineage>
        <taxon>Bacteria</taxon>
        <taxon>Bacillati</taxon>
        <taxon>Actinomycetota</taxon>
        <taxon>Actinomycetes</taxon>
        <taxon>Mycobacteriales</taxon>
        <taxon>Mycobacteriaceae</taxon>
        <taxon>Mycolicibacter</taxon>
    </lineage>
</organism>
<gene>
    <name evidence="2" type="ORF">ABW16_22460</name>
</gene>